<sequence length="373" mass="39975">MRMATIGQTLSAARIAAGCSLEHLSTRTRIRMQVLRAIENEDFVPCGGDFYARGHIRRICKFLGVDPEPLLEEYEREHASKEKPTFVPPPRHPAASPKAARATAGGGGGRGRSEEGGHEIPARIGDEDIDPEQRAENWGHFERNKRLAKRTEPADRPGRRRPAAAAAVPGPREGEGARKRDGRGPGRGDDRRPPRGRPAGAFAGRAGPAGGVRRHWPWAVVGLILVAAVVVGVRAWQDEESGPVRTAFDAMRDKERDGDEAAGSVVLPEEGAVVGKAQGEEGVKEAEEPEEFTVELNGSGRSWVKVTDAEGENLFTGFLLEGETRDYVTEVPLELWVGNAGEVEVAVDGEDLGPSGGVGEVKEFTVGAEGIGD</sequence>
<feature type="region of interest" description="Disordered" evidence="1">
    <location>
        <begin position="350"/>
        <end position="373"/>
    </location>
</feature>
<feature type="region of interest" description="Disordered" evidence="1">
    <location>
        <begin position="75"/>
        <end position="209"/>
    </location>
</feature>
<feature type="compositionally biased region" description="Low complexity" evidence="1">
    <location>
        <begin position="197"/>
        <end position="206"/>
    </location>
</feature>
<evidence type="ECO:0000256" key="1">
    <source>
        <dbReference type="SAM" id="MobiDB-lite"/>
    </source>
</evidence>
<accession>A0ABV5DT20</accession>
<dbReference type="Pfam" id="PF13413">
    <property type="entry name" value="HTH_25"/>
    <property type="match status" value="1"/>
</dbReference>
<dbReference type="EMBL" id="JAYMRS010000002">
    <property type="protein sequence ID" value="MFB8767743.1"/>
    <property type="molecule type" value="Genomic_DNA"/>
</dbReference>
<protein>
    <submittedName>
        <fullName evidence="3">RodZ domain-containing protein</fullName>
    </submittedName>
</protein>
<proteinExistence type="predicted"/>
<gene>
    <name evidence="3" type="ORF">VSQ78_08520</name>
</gene>
<dbReference type="CDD" id="cd00093">
    <property type="entry name" value="HTH_XRE"/>
    <property type="match status" value="1"/>
</dbReference>
<keyword evidence="4" id="KW-1185">Reference proteome</keyword>
<feature type="compositionally biased region" description="Basic and acidic residues" evidence="1">
    <location>
        <begin position="172"/>
        <end position="193"/>
    </location>
</feature>
<dbReference type="InterPro" id="IPR001387">
    <property type="entry name" value="Cro/C1-type_HTH"/>
</dbReference>
<dbReference type="InterPro" id="IPR010982">
    <property type="entry name" value="Lambda_DNA-bd_dom_sf"/>
</dbReference>
<comment type="caution">
    <text evidence="3">The sequence shown here is derived from an EMBL/GenBank/DDBJ whole genome shotgun (WGS) entry which is preliminary data.</text>
</comment>
<evidence type="ECO:0000313" key="3">
    <source>
        <dbReference type="EMBL" id="MFB8767743.1"/>
    </source>
</evidence>
<evidence type="ECO:0000313" key="4">
    <source>
        <dbReference type="Proteomes" id="UP001585053"/>
    </source>
</evidence>
<reference evidence="3 4" key="1">
    <citation type="submission" date="2024-01" db="EMBL/GenBank/DDBJ databases">
        <title>Genome mining of biosynthetic gene clusters to explore secondary metabolites of Streptomyces sp.</title>
        <authorList>
            <person name="Baig A."/>
            <person name="Ajitkumar Shintre N."/>
            <person name="Kumar H."/>
            <person name="Anbarasu A."/>
            <person name="Ramaiah S."/>
        </authorList>
    </citation>
    <scope>NUCLEOTIDE SEQUENCE [LARGE SCALE GENOMIC DNA]</scope>
    <source>
        <strain evidence="3 4">A01</strain>
    </source>
</reference>
<feature type="compositionally biased region" description="Low complexity" evidence="1">
    <location>
        <begin position="93"/>
        <end position="103"/>
    </location>
</feature>
<evidence type="ECO:0000259" key="2">
    <source>
        <dbReference type="Pfam" id="PF13464"/>
    </source>
</evidence>
<dbReference type="Gene3D" id="1.10.260.40">
    <property type="entry name" value="lambda repressor-like DNA-binding domains"/>
    <property type="match status" value="1"/>
</dbReference>
<feature type="compositionally biased region" description="Basic and acidic residues" evidence="1">
    <location>
        <begin position="75"/>
        <end position="84"/>
    </location>
</feature>
<dbReference type="Proteomes" id="UP001585053">
    <property type="component" value="Unassembled WGS sequence"/>
</dbReference>
<dbReference type="PANTHER" id="PTHR34475">
    <property type="match status" value="1"/>
</dbReference>
<dbReference type="PANTHER" id="PTHR34475:SF1">
    <property type="entry name" value="CYTOSKELETON PROTEIN RODZ"/>
    <property type="match status" value="1"/>
</dbReference>
<dbReference type="Pfam" id="PF13464">
    <property type="entry name" value="RodZ_C"/>
    <property type="match status" value="1"/>
</dbReference>
<name>A0ABV5DT20_9ACTN</name>
<dbReference type="SUPFAM" id="SSF47413">
    <property type="entry name" value="lambda repressor-like DNA-binding domains"/>
    <property type="match status" value="1"/>
</dbReference>
<feature type="compositionally biased region" description="Basic and acidic residues" evidence="1">
    <location>
        <begin position="111"/>
        <end position="157"/>
    </location>
</feature>
<feature type="domain" description="Cytoskeleton protein RodZ-like C-terminal" evidence="2">
    <location>
        <begin position="296"/>
        <end position="365"/>
    </location>
</feature>
<dbReference type="InterPro" id="IPR025194">
    <property type="entry name" value="RodZ-like_C"/>
</dbReference>
<dbReference type="InterPro" id="IPR050400">
    <property type="entry name" value="Bact_Cytoskel_RodZ"/>
</dbReference>
<organism evidence="3 4">
    <name type="scientific">Nocardiopsis alba</name>
    <dbReference type="NCBI Taxonomy" id="53437"/>
    <lineage>
        <taxon>Bacteria</taxon>
        <taxon>Bacillati</taxon>
        <taxon>Actinomycetota</taxon>
        <taxon>Actinomycetes</taxon>
        <taxon>Streptosporangiales</taxon>
        <taxon>Nocardiopsidaceae</taxon>
        <taxon>Nocardiopsis</taxon>
    </lineage>
</organism>
<dbReference type="RefSeq" id="WP_376737071.1">
    <property type="nucleotide sequence ID" value="NZ_JAYMRS010000002.1"/>
</dbReference>